<sequence>MPPDNYGLENENRKIESNDFNKQQQQIQQAKEEINTWVDLGEWELLGPEDQLSQRIKCIQTGDTGTFDFATQAVKWDNQVPSIQQELQPSPVINPSGHLNLLMKLAHANERMAFDQAPKLHTDLASLQHKQSGNQNSKQGQRRRQVQDQADSDDDHGQIEQVQTRYGDYLVKNHAQVEKLFGHLMWASKNFVNEPRIFVAQGVSRDQAQRKMKGFAHKYSATMEGPKQVRFQGVVCDMYEFDLVN</sequence>
<keyword evidence="4" id="KW-1185">Reference proteome</keyword>
<organism evidence="3 4">
    <name type="scientific">Halteria grandinella</name>
    <dbReference type="NCBI Taxonomy" id="5974"/>
    <lineage>
        <taxon>Eukaryota</taxon>
        <taxon>Sar</taxon>
        <taxon>Alveolata</taxon>
        <taxon>Ciliophora</taxon>
        <taxon>Intramacronucleata</taxon>
        <taxon>Spirotrichea</taxon>
        <taxon>Stichotrichia</taxon>
        <taxon>Sporadotrichida</taxon>
        <taxon>Halteriidae</taxon>
        <taxon>Halteria</taxon>
    </lineage>
</organism>
<comment type="caution">
    <text evidence="3">The sequence shown here is derived from an EMBL/GenBank/DDBJ whole genome shotgun (WGS) entry which is preliminary data.</text>
</comment>
<feature type="region of interest" description="Disordered" evidence="2">
    <location>
        <begin position="130"/>
        <end position="158"/>
    </location>
</feature>
<protein>
    <submittedName>
        <fullName evidence="3">Uncharacterized protein</fullName>
    </submittedName>
</protein>
<dbReference type="AlphaFoldDB" id="A0A8J8NQT5"/>
<evidence type="ECO:0000256" key="2">
    <source>
        <dbReference type="SAM" id="MobiDB-lite"/>
    </source>
</evidence>
<name>A0A8J8NQT5_HALGN</name>
<evidence type="ECO:0000256" key="1">
    <source>
        <dbReference type="SAM" id="Coils"/>
    </source>
</evidence>
<feature type="coiled-coil region" evidence="1">
    <location>
        <begin position="13"/>
        <end position="40"/>
    </location>
</feature>
<proteinExistence type="predicted"/>
<dbReference type="EMBL" id="RRYP01010216">
    <property type="protein sequence ID" value="TNV78521.1"/>
    <property type="molecule type" value="Genomic_DNA"/>
</dbReference>
<evidence type="ECO:0000313" key="3">
    <source>
        <dbReference type="EMBL" id="TNV78521.1"/>
    </source>
</evidence>
<evidence type="ECO:0000313" key="4">
    <source>
        <dbReference type="Proteomes" id="UP000785679"/>
    </source>
</evidence>
<feature type="compositionally biased region" description="Polar residues" evidence="2">
    <location>
        <begin position="130"/>
        <end position="139"/>
    </location>
</feature>
<gene>
    <name evidence="3" type="ORF">FGO68_gene4442</name>
</gene>
<reference evidence="3" key="1">
    <citation type="submission" date="2019-06" db="EMBL/GenBank/DDBJ databases">
        <authorList>
            <person name="Zheng W."/>
        </authorList>
    </citation>
    <scope>NUCLEOTIDE SEQUENCE</scope>
    <source>
        <strain evidence="3">QDHG01</strain>
    </source>
</reference>
<accession>A0A8J8NQT5</accession>
<keyword evidence="1" id="KW-0175">Coiled coil</keyword>
<dbReference type="Proteomes" id="UP000785679">
    <property type="component" value="Unassembled WGS sequence"/>
</dbReference>